<proteinExistence type="predicted"/>
<dbReference type="Proteomes" id="UP001447006">
    <property type="component" value="Segment"/>
</dbReference>
<evidence type="ECO:0000313" key="2">
    <source>
        <dbReference type="Proteomes" id="UP001447006"/>
    </source>
</evidence>
<reference evidence="1 2" key="1">
    <citation type="submission" date="2024-03" db="EMBL/GenBank/DDBJ databases">
        <title>Complete Genome Sequence of a Pseudomonas fluorescens Bacteriophage UNO-G1W1 isolated from freshwater ice in Nebraska.</title>
        <authorList>
            <person name="Neville A.J."/>
            <person name="Schulze T.T."/>
            <person name="Davis P.H."/>
        </authorList>
    </citation>
    <scope>NUCLEOTIDE SEQUENCE [LARGE SCALE GENOMIC DNA]</scope>
</reference>
<gene>
    <name evidence="1" type="ORF">ISREJYDI_CDS0162</name>
</gene>
<keyword evidence="2" id="KW-1185">Reference proteome</keyword>
<protein>
    <submittedName>
        <fullName evidence="1">Uncharacterized protein</fullName>
    </submittedName>
</protein>
<accession>A0AAX4MW02</accession>
<sequence>MKVVAVEFVHITRLENGKPARTSSTVICEDDVDKYDIHQEFEGAFDFGWVISSVKVVKEGLKIVRADSTY</sequence>
<evidence type="ECO:0000313" key="1">
    <source>
        <dbReference type="EMBL" id="WYN05123.1"/>
    </source>
</evidence>
<dbReference type="EMBL" id="PP551948">
    <property type="protein sequence ID" value="WYN05123.1"/>
    <property type="molecule type" value="Genomic_DNA"/>
</dbReference>
<name>A0AAX4MW02_9CAUD</name>
<organism evidence="1 2">
    <name type="scientific">Pseudomonas phage UNO-G1W1</name>
    <dbReference type="NCBI Taxonomy" id="3136609"/>
    <lineage>
        <taxon>Viruses</taxon>
        <taxon>Duplodnaviria</taxon>
        <taxon>Heunggongvirae</taxon>
        <taxon>Uroviricota</taxon>
        <taxon>Caudoviricetes</taxon>
        <taxon>Vandenendeviridae</taxon>
        <taxon>Gorskivirinae</taxon>
        <taxon>Omahavirus</taxon>
        <taxon>Omahavirus UNOG1W1</taxon>
    </lineage>
</organism>